<gene>
    <name evidence="1" type="ORF">CYCCA115_LOCUS16064</name>
    <name evidence="2" type="ORF">CYCCA115_LOCUS22906</name>
</gene>
<evidence type="ECO:0000313" key="2">
    <source>
        <dbReference type="EMBL" id="CAJ1967722.1"/>
    </source>
</evidence>
<evidence type="ECO:0000313" key="3">
    <source>
        <dbReference type="Proteomes" id="UP001295423"/>
    </source>
</evidence>
<sequence>MARKKKLRPGKGAIAEILTRFIKPEQPNPGSKHRSMVVLEEEDRDDNQRKIFRFYYDGDEERTLMWANHRYLNVLKEGNHLLLFGGPGEPRPPESKEPNIKWQFSKARRLLVEAVNKGEIVFNEDDEPQQDLKEIYASKPEYSEYLFEKFEERLNNIWIKTKEDKNRASDDLEFFEEFIDCNEVSYFNKDGTAQWQGSEAQEQARVDIAANAVFHFGYRHLFENNTLYHLNYTHEQFKAYVRQEISRKKYLHTVEVRALQKREKENKRQSRK</sequence>
<organism evidence="2 3">
    <name type="scientific">Cylindrotheca closterium</name>
    <dbReference type="NCBI Taxonomy" id="2856"/>
    <lineage>
        <taxon>Eukaryota</taxon>
        <taxon>Sar</taxon>
        <taxon>Stramenopiles</taxon>
        <taxon>Ochrophyta</taxon>
        <taxon>Bacillariophyta</taxon>
        <taxon>Bacillariophyceae</taxon>
        <taxon>Bacillariophycidae</taxon>
        <taxon>Bacillariales</taxon>
        <taxon>Bacillariaceae</taxon>
        <taxon>Cylindrotheca</taxon>
    </lineage>
</organism>
<evidence type="ECO:0000313" key="1">
    <source>
        <dbReference type="EMBL" id="CAJ1956081.1"/>
    </source>
</evidence>
<dbReference type="EMBL" id="CAKOGP040001903">
    <property type="protein sequence ID" value="CAJ1956081.1"/>
    <property type="molecule type" value="Genomic_DNA"/>
</dbReference>
<name>A0AAD2GAR8_9STRA</name>
<keyword evidence="3" id="KW-1185">Reference proteome</keyword>
<comment type="caution">
    <text evidence="2">The sequence shown here is derived from an EMBL/GenBank/DDBJ whole genome shotgun (WGS) entry which is preliminary data.</text>
</comment>
<protein>
    <submittedName>
        <fullName evidence="2">Uncharacterized protein</fullName>
    </submittedName>
</protein>
<dbReference type="Proteomes" id="UP001295423">
    <property type="component" value="Unassembled WGS sequence"/>
</dbReference>
<accession>A0AAD2GAR8</accession>
<reference evidence="2" key="1">
    <citation type="submission" date="2023-08" db="EMBL/GenBank/DDBJ databases">
        <authorList>
            <person name="Audoor S."/>
            <person name="Bilcke G."/>
        </authorList>
    </citation>
    <scope>NUCLEOTIDE SEQUENCE</scope>
</reference>
<dbReference type="EMBL" id="CAKOGP040002342">
    <property type="protein sequence ID" value="CAJ1967722.1"/>
    <property type="molecule type" value="Genomic_DNA"/>
</dbReference>
<dbReference type="AlphaFoldDB" id="A0AAD2GAR8"/>
<proteinExistence type="predicted"/>